<name>X1TJD5_9ZZZZ</name>
<organism evidence="1">
    <name type="scientific">marine sediment metagenome</name>
    <dbReference type="NCBI Taxonomy" id="412755"/>
    <lineage>
        <taxon>unclassified sequences</taxon>
        <taxon>metagenomes</taxon>
        <taxon>ecological metagenomes</taxon>
    </lineage>
</organism>
<evidence type="ECO:0000313" key="1">
    <source>
        <dbReference type="EMBL" id="GAI87690.1"/>
    </source>
</evidence>
<proteinExistence type="predicted"/>
<accession>X1TJD5</accession>
<sequence length="47" mass="5362">MTALSSALDSMHNMQLGENGTLEFEWSKNTQELITQFQFQRRANSGL</sequence>
<protein>
    <submittedName>
        <fullName evidence="1">Uncharacterized protein</fullName>
    </submittedName>
</protein>
<gene>
    <name evidence="1" type="ORF">S12H4_15562</name>
</gene>
<dbReference type="EMBL" id="BARW01007484">
    <property type="protein sequence ID" value="GAI87690.1"/>
    <property type="molecule type" value="Genomic_DNA"/>
</dbReference>
<reference evidence="1" key="1">
    <citation type="journal article" date="2014" name="Front. Microbiol.">
        <title>High frequency of phylogenetically diverse reductive dehalogenase-homologous genes in deep subseafloor sedimentary metagenomes.</title>
        <authorList>
            <person name="Kawai M."/>
            <person name="Futagami T."/>
            <person name="Toyoda A."/>
            <person name="Takaki Y."/>
            <person name="Nishi S."/>
            <person name="Hori S."/>
            <person name="Arai W."/>
            <person name="Tsubouchi T."/>
            <person name="Morono Y."/>
            <person name="Uchiyama I."/>
            <person name="Ito T."/>
            <person name="Fujiyama A."/>
            <person name="Inagaki F."/>
            <person name="Takami H."/>
        </authorList>
    </citation>
    <scope>NUCLEOTIDE SEQUENCE</scope>
    <source>
        <strain evidence="1">Expedition CK06-06</strain>
    </source>
</reference>
<feature type="non-terminal residue" evidence="1">
    <location>
        <position position="47"/>
    </location>
</feature>
<comment type="caution">
    <text evidence="1">The sequence shown here is derived from an EMBL/GenBank/DDBJ whole genome shotgun (WGS) entry which is preliminary data.</text>
</comment>
<dbReference type="AlphaFoldDB" id="X1TJD5"/>